<accession>A0A5B8NP81</accession>
<evidence type="ECO:0008006" key="4">
    <source>
        <dbReference type="Google" id="ProtNLM"/>
    </source>
</evidence>
<feature type="chain" id="PRO_5023132628" description="DUF4864 domain-containing protein" evidence="1">
    <location>
        <begin position="25"/>
        <end position="149"/>
    </location>
</feature>
<evidence type="ECO:0000256" key="1">
    <source>
        <dbReference type="SAM" id="SignalP"/>
    </source>
</evidence>
<reference evidence="2" key="1">
    <citation type="submission" date="2019-08" db="EMBL/GenBank/DDBJ databases">
        <title>Carotenoids and Carotenoid Binding Proteins in the Halophilic Cyanobacterium Euhalothece sp. ZM00.</title>
        <authorList>
            <person name="Cho S.M."/>
            <person name="Song J.Y."/>
            <person name="Park Y.-I."/>
        </authorList>
    </citation>
    <scope>NUCLEOTIDE SEQUENCE [LARGE SCALE GENOMIC DNA]</scope>
    <source>
        <strain evidence="2">Z-M001</strain>
    </source>
</reference>
<keyword evidence="1" id="KW-0732">Signal</keyword>
<gene>
    <name evidence="2" type="ORF">FRE64_14650</name>
</gene>
<protein>
    <recommendedName>
        <fullName evidence="4">DUF4864 domain-containing protein</fullName>
    </recommendedName>
</protein>
<name>A0A5B8NP81_9CHRO</name>
<feature type="signal peptide" evidence="1">
    <location>
        <begin position="1"/>
        <end position="24"/>
    </location>
</feature>
<proteinExistence type="predicted"/>
<dbReference type="OrthoDB" id="468126at2"/>
<dbReference type="AlphaFoldDB" id="A0A5B8NP81"/>
<dbReference type="RefSeq" id="WP_146296909.1">
    <property type="nucleotide sequence ID" value="NZ_CP042326.1"/>
</dbReference>
<dbReference type="KEGG" id="enn:FRE64_14650"/>
<keyword evidence="3" id="KW-1185">Reference proteome</keyword>
<organism evidence="2 3">
    <name type="scientific">Euhalothece natronophila Z-M001</name>
    <dbReference type="NCBI Taxonomy" id="522448"/>
    <lineage>
        <taxon>Bacteria</taxon>
        <taxon>Bacillati</taxon>
        <taxon>Cyanobacteriota</taxon>
        <taxon>Cyanophyceae</taxon>
        <taxon>Oscillatoriophycideae</taxon>
        <taxon>Chroococcales</taxon>
        <taxon>Halothecacae</taxon>
        <taxon>Halothece cluster</taxon>
        <taxon>Euhalothece</taxon>
    </lineage>
</organism>
<dbReference type="Proteomes" id="UP000318453">
    <property type="component" value="Chromosome"/>
</dbReference>
<evidence type="ECO:0000313" key="3">
    <source>
        <dbReference type="Proteomes" id="UP000318453"/>
    </source>
</evidence>
<sequence>MKFDQPWLRLFLALLLSLALTACGNNTPPKGLAPGRDIVRHAIARQLTLTEDRLTNQLDNPSTTEFEIKNLNIKNLTPVYIADLPTYKISGTYSLKLKLPRQDITQNKNTFEVYLQRQIEGKTWRLLIRKNESNQEEKKVRTWASYLVT</sequence>
<dbReference type="PROSITE" id="PS51257">
    <property type="entry name" value="PROKAR_LIPOPROTEIN"/>
    <property type="match status" value="1"/>
</dbReference>
<dbReference type="EMBL" id="CP042326">
    <property type="protein sequence ID" value="QDZ41072.1"/>
    <property type="molecule type" value="Genomic_DNA"/>
</dbReference>
<evidence type="ECO:0000313" key="2">
    <source>
        <dbReference type="EMBL" id="QDZ41072.1"/>
    </source>
</evidence>